<name>A0ABP1K4P0_9EUKA</name>
<reference evidence="1 2" key="1">
    <citation type="submission" date="2024-07" db="EMBL/GenBank/DDBJ databases">
        <authorList>
            <person name="Akdeniz Z."/>
        </authorList>
    </citation>
    <scope>NUCLEOTIDE SEQUENCE [LARGE SCALE GENOMIC DNA]</scope>
</reference>
<evidence type="ECO:0000313" key="1">
    <source>
        <dbReference type="EMBL" id="CAL6051957.1"/>
    </source>
</evidence>
<protein>
    <submittedName>
        <fullName evidence="1">Uncharacterized protein</fullName>
    </submittedName>
</protein>
<organism evidence="1 2">
    <name type="scientific">Hexamita inflata</name>
    <dbReference type="NCBI Taxonomy" id="28002"/>
    <lineage>
        <taxon>Eukaryota</taxon>
        <taxon>Metamonada</taxon>
        <taxon>Diplomonadida</taxon>
        <taxon>Hexamitidae</taxon>
        <taxon>Hexamitinae</taxon>
        <taxon>Hexamita</taxon>
    </lineage>
</organism>
<sequence length="283" mass="33057">MIRQNQFHYCQRLHPDLSVYLILTNNQLQFTDDQGQILCNFPNTLLSNSTIDFVQPQLCTFVLCQGQIYIQIRSDVFVLRNLSFQFVSSIPGNVGSYYGHLFSLHDRLFAANGNELFELINGVFQSAFKNVRGQFFSFCDNVLIVVDKKVYQLNEENMELEYVCEGAEQVWFSGGVLVLRSNDYKEWKIIEFVTKQHKNLNEEQIKRINDFVIGNTGMELDPELINELFGEGFDEILEDEWTNHMIDTIETHPLYTTEISLVIFILAQKQWMHEVQLYLSYAQ</sequence>
<evidence type="ECO:0000313" key="2">
    <source>
        <dbReference type="Proteomes" id="UP001642409"/>
    </source>
</evidence>
<accession>A0ABP1K4P0</accession>
<dbReference type="Proteomes" id="UP001642409">
    <property type="component" value="Unassembled WGS sequence"/>
</dbReference>
<comment type="caution">
    <text evidence="1">The sequence shown here is derived from an EMBL/GenBank/DDBJ whole genome shotgun (WGS) entry which is preliminary data.</text>
</comment>
<keyword evidence="2" id="KW-1185">Reference proteome</keyword>
<gene>
    <name evidence="1" type="ORF">HINF_LOCUS44618</name>
</gene>
<proteinExistence type="predicted"/>
<dbReference type="EMBL" id="CAXDID020000190">
    <property type="protein sequence ID" value="CAL6051957.1"/>
    <property type="molecule type" value="Genomic_DNA"/>
</dbReference>